<dbReference type="HOGENOM" id="CLU_095743_0_0_1"/>
<proteinExistence type="predicted"/>
<dbReference type="STRING" id="675120.N1PY36"/>
<organism evidence="2 3">
    <name type="scientific">Dothistroma septosporum (strain NZE10 / CBS 128990)</name>
    <name type="common">Red band needle blight fungus</name>
    <name type="synonym">Mycosphaerella pini</name>
    <dbReference type="NCBI Taxonomy" id="675120"/>
    <lineage>
        <taxon>Eukaryota</taxon>
        <taxon>Fungi</taxon>
        <taxon>Dikarya</taxon>
        <taxon>Ascomycota</taxon>
        <taxon>Pezizomycotina</taxon>
        <taxon>Dothideomycetes</taxon>
        <taxon>Dothideomycetidae</taxon>
        <taxon>Mycosphaerellales</taxon>
        <taxon>Mycosphaerellaceae</taxon>
        <taxon>Dothistroma</taxon>
    </lineage>
</organism>
<feature type="compositionally biased region" description="Basic and acidic residues" evidence="1">
    <location>
        <begin position="1"/>
        <end position="15"/>
    </location>
</feature>
<reference evidence="3" key="1">
    <citation type="journal article" date="2012" name="PLoS Genet.">
        <title>The genomes of the fungal plant pathogens Cladosporium fulvum and Dothistroma septosporum reveal adaptation to different hosts and lifestyles but also signatures of common ancestry.</title>
        <authorList>
            <person name="de Wit P.J.G.M."/>
            <person name="van der Burgt A."/>
            <person name="Oekmen B."/>
            <person name="Stergiopoulos I."/>
            <person name="Abd-Elsalam K.A."/>
            <person name="Aerts A.L."/>
            <person name="Bahkali A.H."/>
            <person name="Beenen H.G."/>
            <person name="Chettri P."/>
            <person name="Cox M.P."/>
            <person name="Datema E."/>
            <person name="de Vries R.P."/>
            <person name="Dhillon B."/>
            <person name="Ganley A.R."/>
            <person name="Griffiths S.A."/>
            <person name="Guo Y."/>
            <person name="Hamelin R.C."/>
            <person name="Henrissat B."/>
            <person name="Kabir M.S."/>
            <person name="Jashni M.K."/>
            <person name="Kema G."/>
            <person name="Klaubauf S."/>
            <person name="Lapidus A."/>
            <person name="Levasseur A."/>
            <person name="Lindquist E."/>
            <person name="Mehrabi R."/>
            <person name="Ohm R.A."/>
            <person name="Owen T.J."/>
            <person name="Salamov A."/>
            <person name="Schwelm A."/>
            <person name="Schijlen E."/>
            <person name="Sun H."/>
            <person name="van den Burg H.A."/>
            <person name="van Ham R.C.H.J."/>
            <person name="Zhang S."/>
            <person name="Goodwin S.B."/>
            <person name="Grigoriev I.V."/>
            <person name="Collemare J."/>
            <person name="Bradshaw R.E."/>
        </authorList>
    </citation>
    <scope>NUCLEOTIDE SEQUENCE [LARGE SCALE GENOMIC DNA]</scope>
    <source>
        <strain evidence="3">NZE10 / CBS 128990</strain>
    </source>
</reference>
<dbReference type="OrthoDB" id="1681166at2759"/>
<dbReference type="EMBL" id="KB446535">
    <property type="protein sequence ID" value="EME48446.1"/>
    <property type="molecule type" value="Genomic_DNA"/>
</dbReference>
<protein>
    <submittedName>
        <fullName evidence="2">Uncharacterized protein</fullName>
    </submittedName>
</protein>
<feature type="compositionally biased region" description="Basic and acidic residues" evidence="1">
    <location>
        <begin position="30"/>
        <end position="40"/>
    </location>
</feature>
<reference evidence="2 3" key="2">
    <citation type="journal article" date="2012" name="PLoS Pathog.">
        <title>Diverse lifestyles and strategies of plant pathogenesis encoded in the genomes of eighteen Dothideomycetes fungi.</title>
        <authorList>
            <person name="Ohm R.A."/>
            <person name="Feau N."/>
            <person name="Henrissat B."/>
            <person name="Schoch C.L."/>
            <person name="Horwitz B.A."/>
            <person name="Barry K.W."/>
            <person name="Condon B.J."/>
            <person name="Copeland A.C."/>
            <person name="Dhillon B."/>
            <person name="Glaser F."/>
            <person name="Hesse C.N."/>
            <person name="Kosti I."/>
            <person name="LaButti K."/>
            <person name="Lindquist E.A."/>
            <person name="Lucas S."/>
            <person name="Salamov A.A."/>
            <person name="Bradshaw R.E."/>
            <person name="Ciuffetti L."/>
            <person name="Hamelin R.C."/>
            <person name="Kema G.H.J."/>
            <person name="Lawrence C."/>
            <person name="Scott J.A."/>
            <person name="Spatafora J.W."/>
            <person name="Turgeon B.G."/>
            <person name="de Wit P.J.G.M."/>
            <person name="Zhong S."/>
            <person name="Goodwin S.B."/>
            <person name="Grigoriev I.V."/>
        </authorList>
    </citation>
    <scope>NUCLEOTIDE SEQUENCE [LARGE SCALE GENOMIC DNA]</scope>
    <source>
        <strain evidence="3">NZE10 / CBS 128990</strain>
    </source>
</reference>
<dbReference type="AlphaFoldDB" id="N1PY36"/>
<feature type="compositionally biased region" description="Acidic residues" evidence="1">
    <location>
        <begin position="66"/>
        <end position="88"/>
    </location>
</feature>
<evidence type="ECO:0000313" key="2">
    <source>
        <dbReference type="EMBL" id="EME48446.1"/>
    </source>
</evidence>
<gene>
    <name evidence="2" type="ORF">DOTSEDRAFT_161970</name>
</gene>
<evidence type="ECO:0000313" key="3">
    <source>
        <dbReference type="Proteomes" id="UP000016933"/>
    </source>
</evidence>
<feature type="region of interest" description="Disordered" evidence="1">
    <location>
        <begin position="1"/>
        <end position="95"/>
    </location>
</feature>
<evidence type="ECO:0000256" key="1">
    <source>
        <dbReference type="SAM" id="MobiDB-lite"/>
    </source>
</evidence>
<dbReference type="Proteomes" id="UP000016933">
    <property type="component" value="Unassembled WGS sequence"/>
</dbReference>
<accession>N1PY36</accession>
<dbReference type="eggNOG" id="ENOG502SFYT">
    <property type="taxonomic scope" value="Eukaryota"/>
</dbReference>
<name>N1PY36_DOTSN</name>
<dbReference type="OMA" id="FDEHMGS"/>
<feature type="region of interest" description="Disordered" evidence="1">
    <location>
        <begin position="233"/>
        <end position="254"/>
    </location>
</feature>
<keyword evidence="3" id="KW-1185">Reference proteome</keyword>
<sequence>MSGTVGDDRAEKLEEQQAIAGYDENEEGDVDAHAIKHDDEAASTASRLDATIDDDDMHGALPATEQQDEDDDEDEDEDLPYPEPEQDEPLLPPAGFRPFFTLVEDGTGEHHHPNVHYVFADDDPDILTSAALEMLQDSRHEREVEERFVILDFAADGKEIISATSLSPDWQAMQTKLSAAPSWGGDDGKSRDKGLMLTISGREAGEGNTSKDKARKEDIEALLKTFDEHMGSLDGVLGTEETDATIDTPATEAL</sequence>